<evidence type="ECO:0008006" key="3">
    <source>
        <dbReference type="Google" id="ProtNLM"/>
    </source>
</evidence>
<proteinExistence type="predicted"/>
<dbReference type="EMBL" id="CP031555">
    <property type="protein sequence ID" value="AXO13057.1"/>
    <property type="molecule type" value="Genomic_DNA"/>
</dbReference>
<gene>
    <name evidence="1" type="ORF">DY252_01410</name>
</gene>
<dbReference type="RefSeq" id="WP_064787946.1">
    <property type="nucleotide sequence ID" value="NZ_CP031555.1"/>
</dbReference>
<protein>
    <recommendedName>
        <fullName evidence="3">HEPN domain-containing protein</fullName>
    </recommendedName>
</protein>
<keyword evidence="2" id="KW-1185">Reference proteome</keyword>
<dbReference type="Proteomes" id="UP000256971">
    <property type="component" value="Chromosome"/>
</dbReference>
<evidence type="ECO:0000313" key="1">
    <source>
        <dbReference type="EMBL" id="AXO13057.1"/>
    </source>
</evidence>
<reference evidence="1 2" key="1">
    <citation type="submission" date="2018-08" db="EMBL/GenBank/DDBJ databases">
        <title>Complete genome sequence of type strain Thalassospira indica MCCC 1A01103T, isolated from isolated from deep seawater of the Indian Ocean.</title>
        <authorList>
            <person name="Liu Y."/>
        </authorList>
    </citation>
    <scope>NUCLEOTIDE SEQUENCE [LARGE SCALE GENOMIC DNA]</scope>
    <source>
        <strain evidence="1 2">PB8BT</strain>
    </source>
</reference>
<accession>A0ABM6XYJ2</accession>
<evidence type="ECO:0000313" key="2">
    <source>
        <dbReference type="Proteomes" id="UP000256971"/>
    </source>
</evidence>
<name>A0ABM6XYJ2_9PROT</name>
<sequence>MADFEVTKIQAAVLQLNWSIRLFLDHEAYIPSITLAAAAEEILGKCVDGSAAHATLKKRFSEEFQLKAKLVSDEHLNKVRNWLKHNQNGDPFEKASIDLENEAIQFIARALFNLTSISQPLPSEGQRFLSFVGIKQQ</sequence>
<organism evidence="1 2">
    <name type="scientific">Thalassospira indica</name>
    <dbReference type="NCBI Taxonomy" id="1891279"/>
    <lineage>
        <taxon>Bacteria</taxon>
        <taxon>Pseudomonadati</taxon>
        <taxon>Pseudomonadota</taxon>
        <taxon>Alphaproteobacteria</taxon>
        <taxon>Rhodospirillales</taxon>
        <taxon>Thalassospiraceae</taxon>
        <taxon>Thalassospira</taxon>
    </lineage>
</organism>